<dbReference type="NCBIfam" id="TIGR03121">
    <property type="entry name" value="one_C_dehyd_A"/>
    <property type="match status" value="1"/>
</dbReference>
<accession>A0A7J2U4W8</accession>
<dbReference type="Gene3D" id="2.30.40.10">
    <property type="entry name" value="Urease, subunit C, domain 1"/>
    <property type="match status" value="2"/>
</dbReference>
<dbReference type="Pfam" id="PF07969">
    <property type="entry name" value="Amidohydro_3"/>
    <property type="match status" value="1"/>
</dbReference>
<feature type="domain" description="Amidohydrolase 3" evidence="1">
    <location>
        <begin position="46"/>
        <end position="507"/>
    </location>
</feature>
<dbReference type="Gene3D" id="3.20.20.140">
    <property type="entry name" value="Metal-dependent hydrolases"/>
    <property type="match status" value="1"/>
</dbReference>
<dbReference type="InterPro" id="IPR050378">
    <property type="entry name" value="Metallo-dep_Hydrolases_sf"/>
</dbReference>
<dbReference type="SUPFAM" id="SSF51338">
    <property type="entry name" value="Composite domain of metallo-dependent hydrolases"/>
    <property type="match status" value="2"/>
</dbReference>
<dbReference type="AlphaFoldDB" id="A0A7J2U4W8"/>
<dbReference type="PIRSF" id="PIRSF006453">
    <property type="entry name" value="FwdA"/>
    <property type="match status" value="1"/>
</dbReference>
<reference evidence="2" key="1">
    <citation type="journal article" date="2020" name="mSystems">
        <title>Genome- and Community-Level Interaction Insights into Carbon Utilization and Element Cycling Functions of Hydrothermarchaeota in Hydrothermal Sediment.</title>
        <authorList>
            <person name="Zhou Z."/>
            <person name="Liu Y."/>
            <person name="Xu W."/>
            <person name="Pan J."/>
            <person name="Luo Z.H."/>
            <person name="Li M."/>
        </authorList>
    </citation>
    <scope>NUCLEOTIDE SEQUENCE [LARGE SCALE GENOMIC DNA]</scope>
    <source>
        <strain evidence="2">SpSt-125</strain>
    </source>
</reference>
<sequence>MLTQIIIKNGFVIDPLNNIKGEVMDIAIKDGKIVDLKEVDESRAIVIDVKGRVVMAGGIDVHSHIAGPKVNTGRLMRPEDHYLTNIPHILPYKRAETGLTTPNVFRIGYEYARMGFTLVAEPATPPIKTRHTHHELNAIPMIDKMAFVLVDSNWVSLDLIKEGRRDLLAAYYAWLLKATKTYALKLVDPGSDVAWIIKGSGLDIDDPMPEYGFTPRELIKVIGDVTQLLNIPHKIHVHCNRLGYPGNYMTTLKTMATARDITKVGEGLAMHITHVQFTGYKGDSWATLESGGEDIAKELNANPYISLDLGQVILDRPVTTMTADAPFEFVLYHLTRWKWFNSDTEVDAAAGIVPYRYRSKSYVNTVQWAIGLEVALLARDPWRIFITTDHPNAGPFTDYPKVFAWLISRKAREDTMKKVNQRALKRCSLPSIDREYTLYDLAIMTRAAPAKLLGLERFKGHLGVGADADIVVYDIDPRVVDISKDYERVVKAFRRAWLVVKDGEIIVRDGEIVKTVYGRTFYIDPEMPAELEKELSKVLEAKFRELYTVALESFVIKENEIAKPMRISTKTYLR</sequence>
<dbReference type="InterPro" id="IPR011059">
    <property type="entry name" value="Metal-dep_hydrolase_composite"/>
</dbReference>
<gene>
    <name evidence="2" type="ORF">ENO26_06770</name>
</gene>
<dbReference type="GO" id="GO:0016810">
    <property type="term" value="F:hydrolase activity, acting on carbon-nitrogen (but not peptide) bonds"/>
    <property type="evidence" value="ECO:0007669"/>
    <property type="project" value="InterPro"/>
</dbReference>
<organism evidence="2">
    <name type="scientific">Ignisphaera aggregans</name>
    <dbReference type="NCBI Taxonomy" id="334771"/>
    <lineage>
        <taxon>Archaea</taxon>
        <taxon>Thermoproteota</taxon>
        <taxon>Thermoprotei</taxon>
        <taxon>Desulfurococcales</taxon>
        <taxon>Desulfurococcaceae</taxon>
        <taxon>Ignisphaera</taxon>
    </lineage>
</organism>
<dbReference type="EMBL" id="DSEU01000045">
    <property type="protein sequence ID" value="HEM67252.1"/>
    <property type="molecule type" value="Genomic_DNA"/>
</dbReference>
<protein>
    <submittedName>
        <fullName evidence="2">Formylmethanofuran dehydrogenase subunit A</fullName>
    </submittedName>
</protein>
<dbReference type="InterPro" id="IPR013108">
    <property type="entry name" value="Amidohydro_3"/>
</dbReference>
<evidence type="ECO:0000313" key="2">
    <source>
        <dbReference type="EMBL" id="HEM67252.1"/>
    </source>
</evidence>
<evidence type="ECO:0000259" key="1">
    <source>
        <dbReference type="Pfam" id="PF07969"/>
    </source>
</evidence>
<dbReference type="PANTHER" id="PTHR11647:SF1">
    <property type="entry name" value="COLLAPSIN RESPONSE MEDIATOR PROTEIN"/>
    <property type="match status" value="1"/>
</dbReference>
<dbReference type="PANTHER" id="PTHR11647">
    <property type="entry name" value="HYDRANTOINASE/DIHYDROPYRIMIDINASE FAMILY MEMBER"/>
    <property type="match status" value="1"/>
</dbReference>
<proteinExistence type="predicted"/>
<dbReference type="InterPro" id="IPR012027">
    <property type="entry name" value="Formylmethanofuran_DH_asu"/>
</dbReference>
<comment type="caution">
    <text evidence="2">The sequence shown here is derived from an EMBL/GenBank/DDBJ whole genome shotgun (WGS) entry which is preliminary data.</text>
</comment>
<name>A0A7J2U4W8_9CREN</name>